<feature type="domain" description="EamA" evidence="7">
    <location>
        <begin position="154"/>
        <end position="287"/>
    </location>
</feature>
<dbReference type="Proteomes" id="UP000006621">
    <property type="component" value="Chromosome"/>
</dbReference>
<comment type="subcellular location">
    <subcellularLocation>
        <location evidence="1">Membrane</location>
        <topology evidence="1">Multi-pass membrane protein</topology>
    </subcellularLocation>
</comment>
<evidence type="ECO:0000256" key="6">
    <source>
        <dbReference type="SAM" id="Phobius"/>
    </source>
</evidence>
<feature type="transmembrane region" description="Helical" evidence="6">
    <location>
        <begin position="126"/>
        <end position="143"/>
    </location>
</feature>
<evidence type="ECO:0000256" key="2">
    <source>
        <dbReference type="ARBA" id="ARBA00007362"/>
    </source>
</evidence>
<feature type="transmembrane region" description="Helical" evidence="6">
    <location>
        <begin position="38"/>
        <end position="57"/>
    </location>
</feature>
<dbReference type="eggNOG" id="COG0697">
    <property type="taxonomic scope" value="Bacteria"/>
</dbReference>
<dbReference type="HOGENOM" id="CLU_033863_9_2_0"/>
<gene>
    <name evidence="8" type="ordered locus">Flexsi_1888</name>
</gene>
<keyword evidence="5 6" id="KW-0472">Membrane</keyword>
<feature type="transmembrane region" description="Helical" evidence="6">
    <location>
        <begin position="184"/>
        <end position="203"/>
    </location>
</feature>
<evidence type="ECO:0000313" key="8">
    <source>
        <dbReference type="EMBL" id="AEI15523.1"/>
    </source>
</evidence>
<reference evidence="8 9" key="1">
    <citation type="journal article" date="2011" name="Stand. Genomic Sci.">
        <title>Genome sequence of the moderately thermophilic halophile Flexistipes sinusarabici strain (MAS10).</title>
        <authorList>
            <person name="Lapidus A."/>
            <person name="Chertkov O."/>
            <person name="Nolan M."/>
            <person name="Lucas S."/>
            <person name="Hammon N."/>
            <person name="Deshpande S."/>
            <person name="Cheng J.F."/>
            <person name="Tapia R."/>
            <person name="Han C."/>
            <person name="Goodwin L."/>
            <person name="Pitluck S."/>
            <person name="Liolios K."/>
            <person name="Pagani I."/>
            <person name="Ivanova N."/>
            <person name="Huntemann M."/>
            <person name="Mavromatis K."/>
            <person name="Mikhailova N."/>
            <person name="Pati A."/>
            <person name="Chen A."/>
            <person name="Palaniappan K."/>
            <person name="Land M."/>
            <person name="Hauser L."/>
            <person name="Brambilla E.M."/>
            <person name="Rohde M."/>
            <person name="Abt B."/>
            <person name="Spring S."/>
            <person name="Goker M."/>
            <person name="Bristow J."/>
            <person name="Eisen J.A."/>
            <person name="Markowitz V."/>
            <person name="Hugenholtz P."/>
            <person name="Kyrpides N.C."/>
            <person name="Klenk H.P."/>
            <person name="Woyke T."/>
        </authorList>
    </citation>
    <scope>NUCLEOTIDE SEQUENCE [LARGE SCALE GENOMIC DNA]</scope>
    <source>
        <strain evidence="9">DSM 4947 / MAS 10</strain>
    </source>
</reference>
<evidence type="ECO:0000256" key="1">
    <source>
        <dbReference type="ARBA" id="ARBA00004141"/>
    </source>
</evidence>
<dbReference type="SUPFAM" id="SSF103481">
    <property type="entry name" value="Multidrug resistance efflux transporter EmrE"/>
    <property type="match status" value="2"/>
</dbReference>
<feature type="transmembrane region" description="Helical" evidence="6">
    <location>
        <begin position="69"/>
        <end position="89"/>
    </location>
</feature>
<evidence type="ECO:0000256" key="4">
    <source>
        <dbReference type="ARBA" id="ARBA00022989"/>
    </source>
</evidence>
<reference evidence="9" key="2">
    <citation type="submission" date="2011-06" db="EMBL/GenBank/DDBJ databases">
        <title>The complete genome of Flexistipes sinusarabici DSM 4947.</title>
        <authorList>
            <person name="Lucas S."/>
            <person name="Han J."/>
            <person name="Lapidus A."/>
            <person name="Bruce D."/>
            <person name="Goodwin L."/>
            <person name="Pitluck S."/>
            <person name="Peters L."/>
            <person name="Kyrpides N."/>
            <person name="Mavromatis K."/>
            <person name="Ivanova N."/>
            <person name="Mikhailova N."/>
            <person name="Chertkov O."/>
            <person name="Detter J.C."/>
            <person name="Tapia R."/>
            <person name="Han C."/>
            <person name="Land M."/>
            <person name="Hauser L."/>
            <person name="Markowitz V."/>
            <person name="Cheng J.-F."/>
            <person name="Hugenholtz P."/>
            <person name="Woyke T."/>
            <person name="Wu D."/>
            <person name="Spring S."/>
            <person name="Schroeder M."/>
            <person name="Brambilla E."/>
            <person name="Klenk H.-P."/>
            <person name="Eisen J.A."/>
        </authorList>
    </citation>
    <scope>NUCLEOTIDE SEQUENCE [LARGE SCALE GENOMIC DNA]</scope>
    <source>
        <strain evidence="9">DSM 4947 / MAS 10</strain>
    </source>
</reference>
<dbReference type="Pfam" id="PF00892">
    <property type="entry name" value="EamA"/>
    <property type="match status" value="2"/>
</dbReference>
<evidence type="ECO:0000256" key="5">
    <source>
        <dbReference type="ARBA" id="ARBA00023136"/>
    </source>
</evidence>
<feature type="transmembrane region" description="Helical" evidence="6">
    <location>
        <begin position="245"/>
        <end position="264"/>
    </location>
</feature>
<evidence type="ECO:0000256" key="3">
    <source>
        <dbReference type="ARBA" id="ARBA00022692"/>
    </source>
</evidence>
<accession>F8E496</accession>
<feature type="transmembrane region" description="Helical" evidence="6">
    <location>
        <begin position="215"/>
        <end position="233"/>
    </location>
</feature>
<feature type="transmembrane region" description="Helical" evidence="6">
    <location>
        <begin position="270"/>
        <end position="288"/>
    </location>
</feature>
<organism evidence="8 9">
    <name type="scientific">Flexistipes sinusarabici (strain ATCC 49648 / DSM 4947 / MAS 10)</name>
    <dbReference type="NCBI Taxonomy" id="717231"/>
    <lineage>
        <taxon>Bacteria</taxon>
        <taxon>Pseudomonadati</taxon>
        <taxon>Deferribacterota</taxon>
        <taxon>Deferribacteres</taxon>
        <taxon>Deferribacterales</taxon>
        <taxon>Flexistipitaceae</taxon>
        <taxon>Flexistipes</taxon>
    </lineage>
</organism>
<dbReference type="AlphaFoldDB" id="F8E496"/>
<protein>
    <recommendedName>
        <fullName evidence="7">EamA domain-containing protein</fullName>
    </recommendedName>
</protein>
<dbReference type="EMBL" id="CP002858">
    <property type="protein sequence ID" value="AEI15523.1"/>
    <property type="molecule type" value="Genomic_DNA"/>
</dbReference>
<dbReference type="InterPro" id="IPR037185">
    <property type="entry name" value="EmrE-like"/>
</dbReference>
<proteinExistence type="inferred from homology"/>
<sequence>MNSAERTKGFALVMLAAVLWGTTGTSQGLAPAEVSSSVIGALRILLGGIVLFLYAYYKGGFSKTEKWPFLITSFGILSVAAYQLTFFYGVRYAGVAIGTMVGIGSGPISAGILAFLFYNEKLSKKWMISTLIGIFGLVLTTYGSRGSGLNYNVFGIILSIGAGFFYASYTMVSKKLLETNDVNAVMAVLFLGGALLLTPFLFIYDVAPLLNPKGIIIIIHLGVIATGVSYFFFARGLKLIKVSETATLSLAEPLTATLLGILVLHESPSFLSFLGVFFIFAGLCVLSIQRRQRTEDR</sequence>
<keyword evidence="9" id="KW-1185">Reference proteome</keyword>
<keyword evidence="4 6" id="KW-1133">Transmembrane helix</keyword>
<feature type="domain" description="EamA" evidence="7">
    <location>
        <begin position="8"/>
        <end position="141"/>
    </location>
</feature>
<dbReference type="KEGG" id="fsi:Flexsi_1888"/>
<comment type="similarity">
    <text evidence="2">Belongs to the EamA transporter family.</text>
</comment>
<dbReference type="InterPro" id="IPR050638">
    <property type="entry name" value="AA-Vitamin_Transporters"/>
</dbReference>
<feature type="transmembrane region" description="Helical" evidence="6">
    <location>
        <begin position="149"/>
        <end position="172"/>
    </location>
</feature>
<dbReference type="PANTHER" id="PTHR32322">
    <property type="entry name" value="INNER MEMBRANE TRANSPORTER"/>
    <property type="match status" value="1"/>
</dbReference>
<dbReference type="RefSeq" id="WP_013886990.1">
    <property type="nucleotide sequence ID" value="NC_015672.1"/>
</dbReference>
<name>F8E496_FLESM</name>
<dbReference type="OrthoDB" id="9787117at2"/>
<dbReference type="GO" id="GO:0016020">
    <property type="term" value="C:membrane"/>
    <property type="evidence" value="ECO:0007669"/>
    <property type="project" value="UniProtKB-SubCell"/>
</dbReference>
<evidence type="ECO:0000313" key="9">
    <source>
        <dbReference type="Proteomes" id="UP000006621"/>
    </source>
</evidence>
<dbReference type="InterPro" id="IPR000620">
    <property type="entry name" value="EamA_dom"/>
</dbReference>
<keyword evidence="3 6" id="KW-0812">Transmembrane</keyword>
<evidence type="ECO:0000259" key="7">
    <source>
        <dbReference type="Pfam" id="PF00892"/>
    </source>
</evidence>
<dbReference type="Gene3D" id="1.10.3730.20">
    <property type="match status" value="1"/>
</dbReference>
<dbReference type="PANTHER" id="PTHR32322:SF2">
    <property type="entry name" value="EAMA DOMAIN-CONTAINING PROTEIN"/>
    <property type="match status" value="1"/>
</dbReference>
<feature type="transmembrane region" description="Helical" evidence="6">
    <location>
        <begin position="95"/>
        <end position="119"/>
    </location>
</feature>